<evidence type="ECO:0000313" key="5">
    <source>
        <dbReference type="EMBL" id="KAF6016384.1"/>
    </source>
</evidence>
<name>A0A7J7ISL8_BUGNE</name>
<evidence type="ECO:0000256" key="1">
    <source>
        <dbReference type="ARBA" id="ARBA00001962"/>
    </source>
</evidence>
<dbReference type="InterPro" id="IPR008775">
    <property type="entry name" value="Phytyl_CoA_dOase-like"/>
</dbReference>
<reference evidence="5" key="1">
    <citation type="submission" date="2020-06" db="EMBL/GenBank/DDBJ databases">
        <title>Draft genome of Bugula neritina, a colonial animal packing powerful symbionts and potential medicines.</title>
        <authorList>
            <person name="Rayko M."/>
        </authorList>
    </citation>
    <scope>NUCLEOTIDE SEQUENCE [LARGE SCALE GENOMIC DNA]</scope>
    <source>
        <strain evidence="5">Kwan_BN1</strain>
    </source>
</reference>
<keyword evidence="2" id="KW-0479">Metal-binding</keyword>
<accession>A0A7J7ISL8</accession>
<evidence type="ECO:0000256" key="3">
    <source>
        <dbReference type="ARBA" id="ARBA00023004"/>
    </source>
</evidence>
<keyword evidence="3" id="KW-0408">Iron</keyword>
<sequence>METKNSNGDWFEHFQKNGYAVIESFATESECDELKEAIHKVTDSLDVEKEHRITFSTRGQQQHISDDYFLTSGDKIRYFFEKLAFNEEGDLVVPKDQSLNKIGHALHWHNEVFRSISFSDKMKSVAKTLGLVDPAIIQSMYIFKNPRVGAEVCPHQDSSFLHMEPMKLFGVWLAVDDATEENGCLHFIPGSHLTDGLYGNRRMLRYTKEDGHIGLKLTGEIPEMESTLYKPVPVKKGSLVIIHGMVMHKSEPNKSANPRNAYTLHLIEQQHTKWSDLNWLQPTDDLPFTPLYTN</sequence>
<dbReference type="OrthoDB" id="445007at2759"/>
<dbReference type="AlphaFoldDB" id="A0A7J7ISL8"/>
<comment type="similarity">
    <text evidence="4">Belongs to the PhyH family. PHYHD1 subfamily.</text>
</comment>
<proteinExistence type="inferred from homology"/>
<evidence type="ECO:0000313" key="6">
    <source>
        <dbReference type="Proteomes" id="UP000593567"/>
    </source>
</evidence>
<dbReference type="Pfam" id="PF05721">
    <property type="entry name" value="PhyH"/>
    <property type="match status" value="1"/>
</dbReference>
<keyword evidence="6" id="KW-1185">Reference proteome</keyword>
<dbReference type="Proteomes" id="UP000593567">
    <property type="component" value="Unassembled WGS sequence"/>
</dbReference>
<evidence type="ECO:0000256" key="4">
    <source>
        <dbReference type="ARBA" id="ARBA00038356"/>
    </source>
</evidence>
<dbReference type="PANTHER" id="PTHR20883">
    <property type="entry name" value="PHYTANOYL-COA DIOXYGENASE DOMAIN CONTAINING 1"/>
    <property type="match status" value="1"/>
</dbReference>
<dbReference type="SUPFAM" id="SSF51197">
    <property type="entry name" value="Clavaminate synthase-like"/>
    <property type="match status" value="1"/>
</dbReference>
<dbReference type="PANTHER" id="PTHR20883:SF15">
    <property type="entry name" value="PHYTANOYL-COA DIOXYGENASE DOMAIN-CONTAINING PROTEIN 1"/>
    <property type="match status" value="1"/>
</dbReference>
<comment type="cofactor">
    <cofactor evidence="1">
        <name>Fe cation</name>
        <dbReference type="ChEBI" id="CHEBI:24875"/>
    </cofactor>
</comment>
<dbReference type="EMBL" id="VXIV02003546">
    <property type="protein sequence ID" value="KAF6016384.1"/>
    <property type="molecule type" value="Genomic_DNA"/>
</dbReference>
<dbReference type="GO" id="GO:0046872">
    <property type="term" value="F:metal ion binding"/>
    <property type="evidence" value="ECO:0007669"/>
    <property type="project" value="UniProtKB-KW"/>
</dbReference>
<protein>
    <submittedName>
        <fullName evidence="5">PHYHD1</fullName>
    </submittedName>
</protein>
<organism evidence="5 6">
    <name type="scientific">Bugula neritina</name>
    <name type="common">Brown bryozoan</name>
    <name type="synonym">Sertularia neritina</name>
    <dbReference type="NCBI Taxonomy" id="10212"/>
    <lineage>
        <taxon>Eukaryota</taxon>
        <taxon>Metazoa</taxon>
        <taxon>Spiralia</taxon>
        <taxon>Lophotrochozoa</taxon>
        <taxon>Bryozoa</taxon>
        <taxon>Gymnolaemata</taxon>
        <taxon>Cheilostomatida</taxon>
        <taxon>Flustrina</taxon>
        <taxon>Buguloidea</taxon>
        <taxon>Bugulidae</taxon>
        <taxon>Bugula</taxon>
    </lineage>
</organism>
<comment type="caution">
    <text evidence="5">The sequence shown here is derived from an EMBL/GenBank/DDBJ whole genome shotgun (WGS) entry which is preliminary data.</text>
</comment>
<dbReference type="Gene3D" id="2.60.120.620">
    <property type="entry name" value="q2cbj1_9rhob like domain"/>
    <property type="match status" value="1"/>
</dbReference>
<evidence type="ECO:0000256" key="2">
    <source>
        <dbReference type="ARBA" id="ARBA00022723"/>
    </source>
</evidence>
<gene>
    <name evidence="5" type="ORF">EB796_025313</name>
</gene>